<keyword evidence="2" id="KW-0996">Nickel insertion</keyword>
<dbReference type="EMBL" id="BAAAQD010000013">
    <property type="protein sequence ID" value="GAA1535518.1"/>
    <property type="molecule type" value="Genomic_DNA"/>
</dbReference>
<protein>
    <recommendedName>
        <fullName evidence="2">Urease accessory protein UreD</fullName>
    </recommendedName>
</protein>
<sequence length="256" mass="25881">MRAHARVVAEADGRGGTRLAQLRGETPLLLRRTGVAADLDAGWATEPLVGGAAGPLGGDDLRLDIDVGAGARLSLRTVAASIALPSRTGAPSHLNVRVTVAGGGTLHWLPEQTGAAADCRHTTAASVDAGEGATLLWRDELVCGRHDEAPGDLTVSTSVTYAGRPLLRQRLDVGPGADGWAGPAVLGAARATGSLLHVHPGVAPGAPRVLGPTAVRVPLAGPASLTTATAPDAHALRQYLCLAAPEPAPVPLLRPP</sequence>
<reference evidence="3 4" key="1">
    <citation type="journal article" date="2019" name="Int. J. Syst. Evol. Microbiol.">
        <title>The Global Catalogue of Microorganisms (GCM) 10K type strain sequencing project: providing services to taxonomists for standard genome sequencing and annotation.</title>
        <authorList>
            <consortium name="The Broad Institute Genomics Platform"/>
            <consortium name="The Broad Institute Genome Sequencing Center for Infectious Disease"/>
            <person name="Wu L."/>
            <person name="Ma J."/>
        </authorList>
    </citation>
    <scope>NUCLEOTIDE SEQUENCE [LARGE SCALE GENOMIC DNA]</scope>
    <source>
        <strain evidence="3 4">JCM 15933</strain>
    </source>
</reference>
<dbReference type="RefSeq" id="WP_344505881.1">
    <property type="nucleotide sequence ID" value="NZ_BAAAQD010000013.1"/>
</dbReference>
<evidence type="ECO:0000313" key="4">
    <source>
        <dbReference type="Proteomes" id="UP001501470"/>
    </source>
</evidence>
<dbReference type="Pfam" id="PF01774">
    <property type="entry name" value="UreD"/>
    <property type="match status" value="1"/>
</dbReference>
<name>A0ABN2B967_9ACTN</name>
<comment type="subcellular location">
    <subcellularLocation>
        <location evidence="2">Cytoplasm</location>
    </subcellularLocation>
</comment>
<dbReference type="Proteomes" id="UP001501470">
    <property type="component" value="Unassembled WGS sequence"/>
</dbReference>
<dbReference type="HAMAP" id="MF_01384">
    <property type="entry name" value="UreD"/>
    <property type="match status" value="1"/>
</dbReference>
<gene>
    <name evidence="2" type="primary">ureD</name>
    <name evidence="3" type="ORF">GCM10009827_062290</name>
</gene>
<accession>A0ABN2B967</accession>
<evidence type="ECO:0000256" key="2">
    <source>
        <dbReference type="HAMAP-Rule" id="MF_01384"/>
    </source>
</evidence>
<comment type="caution">
    <text evidence="3">The sequence shown here is derived from an EMBL/GenBank/DDBJ whole genome shotgun (WGS) entry which is preliminary data.</text>
</comment>
<organism evidence="3 4">
    <name type="scientific">Dactylosporangium maewongense</name>
    <dbReference type="NCBI Taxonomy" id="634393"/>
    <lineage>
        <taxon>Bacteria</taxon>
        <taxon>Bacillati</taxon>
        <taxon>Actinomycetota</taxon>
        <taxon>Actinomycetes</taxon>
        <taxon>Micromonosporales</taxon>
        <taxon>Micromonosporaceae</taxon>
        <taxon>Dactylosporangium</taxon>
    </lineage>
</organism>
<proteinExistence type="inferred from homology"/>
<keyword evidence="4" id="KW-1185">Reference proteome</keyword>
<comment type="function">
    <text evidence="2">Required for maturation of urease via the functional incorporation of the urease nickel metallocenter.</text>
</comment>
<dbReference type="InterPro" id="IPR002669">
    <property type="entry name" value="UreD"/>
</dbReference>
<keyword evidence="2" id="KW-0963">Cytoplasm</keyword>
<comment type="similarity">
    <text evidence="2">Belongs to the UreD family.</text>
</comment>
<keyword evidence="1 2" id="KW-0143">Chaperone</keyword>
<comment type="subunit">
    <text evidence="2">UreD, UreF and UreG form a complex that acts as a GTP-hydrolysis-dependent molecular chaperone, activating the urease apoprotein by helping to assemble the nickel containing metallocenter of UreC. The UreE protein probably delivers the nickel.</text>
</comment>
<evidence type="ECO:0000256" key="1">
    <source>
        <dbReference type="ARBA" id="ARBA00023186"/>
    </source>
</evidence>
<evidence type="ECO:0000313" key="3">
    <source>
        <dbReference type="EMBL" id="GAA1535518.1"/>
    </source>
</evidence>